<evidence type="ECO:0000313" key="2">
    <source>
        <dbReference type="EMBL" id="CAQ81435.1"/>
    </source>
</evidence>
<name>B6ERV1_ALISL</name>
<sequence>MNKVHVTALLISIFLPASSAKITHYIDSMGYFQESEKLAWNLNSATSCYFTTSFSTERVSGDDLTSLTYSLSSD</sequence>
<organism evidence="2 3">
    <name type="scientific">Aliivibrio salmonicida (strain LFI1238)</name>
    <name type="common">Vibrio salmonicida (strain LFI1238)</name>
    <dbReference type="NCBI Taxonomy" id="316275"/>
    <lineage>
        <taxon>Bacteria</taxon>
        <taxon>Pseudomonadati</taxon>
        <taxon>Pseudomonadota</taxon>
        <taxon>Gammaproteobacteria</taxon>
        <taxon>Vibrionales</taxon>
        <taxon>Vibrionaceae</taxon>
        <taxon>Aliivibrio</taxon>
    </lineage>
</organism>
<dbReference type="HOGENOM" id="CLU_2679521_0_0_6"/>
<gene>
    <name evidence="2" type="ordered locus">VSAL_II0681</name>
</gene>
<dbReference type="EMBL" id="FM178380">
    <property type="protein sequence ID" value="CAQ81435.1"/>
    <property type="molecule type" value="Genomic_DNA"/>
</dbReference>
<protein>
    <submittedName>
        <fullName evidence="2">Exported protein</fullName>
    </submittedName>
</protein>
<accession>B6ERV1</accession>
<keyword evidence="1" id="KW-0732">Signal</keyword>
<dbReference type="RefSeq" id="WP_012551991.1">
    <property type="nucleotide sequence ID" value="NC_011313.1"/>
</dbReference>
<proteinExistence type="predicted"/>
<evidence type="ECO:0000313" key="3">
    <source>
        <dbReference type="Proteomes" id="UP000001730"/>
    </source>
</evidence>
<dbReference type="Proteomes" id="UP000001730">
    <property type="component" value="Chromosome 2"/>
</dbReference>
<dbReference type="KEGG" id="vsa:VSAL_II0681"/>
<feature type="chain" id="PRO_5002844803" evidence="1">
    <location>
        <begin position="20"/>
        <end position="74"/>
    </location>
</feature>
<feature type="signal peptide" evidence="1">
    <location>
        <begin position="1"/>
        <end position="19"/>
    </location>
</feature>
<reference evidence="2 3" key="1">
    <citation type="journal article" date="2008" name="BMC Genomics">
        <title>The genome sequence of the fish pathogen Aliivibrio salmonicida strain LFI1238 shows extensive evidence of gene decay.</title>
        <authorList>
            <person name="Hjerde E."/>
            <person name="Lorentzen M.S."/>
            <person name="Holden M.T."/>
            <person name="Seeger K."/>
            <person name="Paulsen S."/>
            <person name="Bason N."/>
            <person name="Churcher C."/>
            <person name="Harris D."/>
            <person name="Norbertczak H."/>
            <person name="Quail M.A."/>
            <person name="Sanders S."/>
            <person name="Thurston S."/>
            <person name="Parkhill J."/>
            <person name="Willassen N.P."/>
            <person name="Thomson N.R."/>
        </authorList>
    </citation>
    <scope>NUCLEOTIDE SEQUENCE [LARGE SCALE GENOMIC DNA]</scope>
    <source>
        <strain evidence="2 3">LFI1238</strain>
    </source>
</reference>
<dbReference type="AlphaFoldDB" id="B6ERV1"/>
<keyword evidence="3" id="KW-1185">Reference proteome</keyword>
<evidence type="ECO:0000256" key="1">
    <source>
        <dbReference type="SAM" id="SignalP"/>
    </source>
</evidence>